<dbReference type="AlphaFoldDB" id="A0A0K8PXI0"/>
<accession>A0A0K8PXI0</accession>
<dbReference type="Proteomes" id="UP000053859">
    <property type="component" value="Unassembled WGS sequence"/>
</dbReference>
<dbReference type="RefSeq" id="WP_059423129.1">
    <property type="nucleotide sequence ID" value="NZ_DF968413.1"/>
</dbReference>
<dbReference type="PATRIC" id="fig|146537.3.peg.7409"/>
<feature type="signal peptide" evidence="1">
    <location>
        <begin position="1"/>
        <end position="25"/>
    </location>
</feature>
<evidence type="ECO:0000313" key="2">
    <source>
        <dbReference type="EMBL" id="GAP52169.1"/>
    </source>
</evidence>
<evidence type="ECO:0000313" key="3">
    <source>
        <dbReference type="Proteomes" id="UP000053859"/>
    </source>
</evidence>
<sequence length="93" mass="9471">MKSLKAAAVIAGSMVVASIAAPAVALDAVDIKPDVTGVVNKLAKDPADLRLLDQAKGLDTGKNGLLPDAVEGAKDTLTQKAQSQVLDGRTLHV</sequence>
<feature type="chain" id="PRO_5005514558" evidence="1">
    <location>
        <begin position="26"/>
        <end position="93"/>
    </location>
</feature>
<keyword evidence="1" id="KW-0732">Signal</keyword>
<gene>
    <name evidence="2" type="ORF">SAZU_7043</name>
</gene>
<keyword evidence="3" id="KW-1185">Reference proteome</keyword>
<organism evidence="2 3">
    <name type="scientific">Streptomyces azureus</name>
    <dbReference type="NCBI Taxonomy" id="146537"/>
    <lineage>
        <taxon>Bacteria</taxon>
        <taxon>Bacillati</taxon>
        <taxon>Actinomycetota</taxon>
        <taxon>Actinomycetes</taxon>
        <taxon>Kitasatosporales</taxon>
        <taxon>Streptomycetaceae</taxon>
        <taxon>Streptomyces</taxon>
    </lineage>
</organism>
<reference evidence="2" key="1">
    <citation type="journal article" date="2015" name="Genome Announc.">
        <title>Draft Genome Sequence of Thiostrepton-Producing Streptomyces azureus ATCC 14921.</title>
        <authorList>
            <person name="Sakihara K."/>
            <person name="Maeda J."/>
            <person name="Tashiro K."/>
            <person name="Fujino Y."/>
            <person name="Kuhara S."/>
            <person name="Ohshima T."/>
            <person name="Ogata S."/>
            <person name="Doi K."/>
        </authorList>
    </citation>
    <scope>NUCLEOTIDE SEQUENCE [LARGE SCALE GENOMIC DNA]</scope>
    <source>
        <strain evidence="2">ATCC14921</strain>
    </source>
</reference>
<name>A0A0K8PXI0_STRAJ</name>
<evidence type="ECO:0000256" key="1">
    <source>
        <dbReference type="SAM" id="SignalP"/>
    </source>
</evidence>
<dbReference type="EMBL" id="DF968413">
    <property type="protein sequence ID" value="GAP52169.1"/>
    <property type="molecule type" value="Genomic_DNA"/>
</dbReference>
<protein>
    <submittedName>
        <fullName evidence="2">Putative secreted protein</fullName>
    </submittedName>
</protein>
<proteinExistence type="predicted"/>